<protein>
    <submittedName>
        <fullName evidence="1">Uncharacterized protein</fullName>
    </submittedName>
</protein>
<evidence type="ECO:0000313" key="2">
    <source>
        <dbReference type="EMBL" id="CAL0307878.1"/>
    </source>
</evidence>
<dbReference type="AlphaFoldDB" id="A0AAV1WF23"/>
<evidence type="ECO:0000313" key="3">
    <source>
        <dbReference type="Proteomes" id="UP001497480"/>
    </source>
</evidence>
<dbReference type="Proteomes" id="UP001497480">
    <property type="component" value="Unassembled WGS sequence"/>
</dbReference>
<keyword evidence="3" id="KW-1185">Reference proteome</keyword>
<reference evidence="1 3" key="1">
    <citation type="submission" date="2024-03" db="EMBL/GenBank/DDBJ databases">
        <authorList>
            <person name="Martinez-Hernandez J."/>
        </authorList>
    </citation>
    <scope>NUCLEOTIDE SEQUENCE [LARGE SCALE GENOMIC DNA]</scope>
</reference>
<dbReference type="EMBL" id="CAXHTB010000006">
    <property type="protein sequence ID" value="CAL0307878.1"/>
    <property type="molecule type" value="Genomic_DNA"/>
</dbReference>
<gene>
    <name evidence="1" type="ORF">LLUT_LOCUS8937</name>
    <name evidence="2" type="ORF">LLUT_LOCUS8938</name>
</gene>
<organism evidence="1 3">
    <name type="scientific">Lupinus luteus</name>
    <name type="common">European yellow lupine</name>
    <dbReference type="NCBI Taxonomy" id="3873"/>
    <lineage>
        <taxon>Eukaryota</taxon>
        <taxon>Viridiplantae</taxon>
        <taxon>Streptophyta</taxon>
        <taxon>Embryophyta</taxon>
        <taxon>Tracheophyta</taxon>
        <taxon>Spermatophyta</taxon>
        <taxon>Magnoliopsida</taxon>
        <taxon>eudicotyledons</taxon>
        <taxon>Gunneridae</taxon>
        <taxon>Pentapetalae</taxon>
        <taxon>rosids</taxon>
        <taxon>fabids</taxon>
        <taxon>Fabales</taxon>
        <taxon>Fabaceae</taxon>
        <taxon>Papilionoideae</taxon>
        <taxon>50 kb inversion clade</taxon>
        <taxon>genistoids sensu lato</taxon>
        <taxon>core genistoids</taxon>
        <taxon>Genisteae</taxon>
        <taxon>Lupinus</taxon>
    </lineage>
</organism>
<dbReference type="EMBL" id="CAXHTB010000006">
    <property type="protein sequence ID" value="CAL0307877.1"/>
    <property type="molecule type" value="Genomic_DNA"/>
</dbReference>
<accession>A0AAV1WF23</accession>
<proteinExistence type="predicted"/>
<name>A0AAV1WF23_LUPLU</name>
<evidence type="ECO:0000313" key="1">
    <source>
        <dbReference type="EMBL" id="CAL0307877.1"/>
    </source>
</evidence>
<comment type="caution">
    <text evidence="1">The sequence shown here is derived from an EMBL/GenBank/DDBJ whole genome shotgun (WGS) entry which is preliminary data.</text>
</comment>
<sequence length="84" mass="9955">MVIIVKEENENVVVKAQVKNNLCNRKMHATVIPAPRKSVKRMMFEEMVQFFTRLFSTSEGNYKLENKTRCIRKTKRIYDSTEIN</sequence>